<evidence type="ECO:0000256" key="1">
    <source>
        <dbReference type="ARBA" id="ARBA00009820"/>
    </source>
</evidence>
<name>A0A0D5YRN1_9FLAO</name>
<comment type="similarity">
    <text evidence="1">Belongs to the TolB family.</text>
</comment>
<dbReference type="KEGG" id="mlt:VC82_1308"/>
<keyword evidence="3" id="KW-1185">Reference proteome</keyword>
<accession>A0A0D5YRN1</accession>
<proteinExistence type="inferred from homology"/>
<dbReference type="PATRIC" id="fig|516051.4.peg.1351"/>
<dbReference type="InterPro" id="IPR011659">
    <property type="entry name" value="WD40"/>
</dbReference>
<dbReference type="RefSeq" id="WP_045801646.1">
    <property type="nucleotide sequence ID" value="NZ_CP011071.1"/>
</dbReference>
<gene>
    <name evidence="2" type="ORF">VC82_1308</name>
</gene>
<protein>
    <submittedName>
        <fullName evidence="2">Putative TolB protein</fullName>
    </submittedName>
</protein>
<dbReference type="SUPFAM" id="SSF82171">
    <property type="entry name" value="DPP6 N-terminal domain-like"/>
    <property type="match status" value="1"/>
</dbReference>
<dbReference type="HOGENOM" id="CLU_048333_0_0_10"/>
<dbReference type="Pfam" id="PF07676">
    <property type="entry name" value="PD40"/>
    <property type="match status" value="4"/>
</dbReference>
<evidence type="ECO:0000313" key="3">
    <source>
        <dbReference type="Proteomes" id="UP000032726"/>
    </source>
</evidence>
<dbReference type="Proteomes" id="UP000032726">
    <property type="component" value="Chromosome"/>
</dbReference>
<dbReference type="PANTHER" id="PTHR36842">
    <property type="entry name" value="PROTEIN TOLB HOMOLOG"/>
    <property type="match status" value="1"/>
</dbReference>
<dbReference type="OrthoDB" id="9815657at2"/>
<dbReference type="Gene3D" id="2.120.10.30">
    <property type="entry name" value="TolB, C-terminal domain"/>
    <property type="match status" value="2"/>
</dbReference>
<dbReference type="PANTHER" id="PTHR36842:SF1">
    <property type="entry name" value="PROTEIN TOLB"/>
    <property type="match status" value="1"/>
</dbReference>
<dbReference type="AlphaFoldDB" id="A0A0D5YRN1"/>
<dbReference type="InterPro" id="IPR011042">
    <property type="entry name" value="6-blade_b-propeller_TolB-like"/>
</dbReference>
<organism evidence="2 3">
    <name type="scientific">Flagellimonas lutaonensis</name>
    <dbReference type="NCBI Taxonomy" id="516051"/>
    <lineage>
        <taxon>Bacteria</taxon>
        <taxon>Pseudomonadati</taxon>
        <taxon>Bacteroidota</taxon>
        <taxon>Flavobacteriia</taxon>
        <taxon>Flavobacteriales</taxon>
        <taxon>Flavobacteriaceae</taxon>
        <taxon>Flagellimonas</taxon>
    </lineage>
</organism>
<dbReference type="PROSITE" id="PS51257">
    <property type="entry name" value="PROKAR_LIPOPROTEIN"/>
    <property type="match status" value="1"/>
</dbReference>
<dbReference type="EMBL" id="CP011071">
    <property type="protein sequence ID" value="AKA34937.1"/>
    <property type="molecule type" value="Genomic_DNA"/>
</dbReference>
<dbReference type="STRING" id="516051.VC82_1308"/>
<evidence type="ECO:0000313" key="2">
    <source>
        <dbReference type="EMBL" id="AKA34937.1"/>
    </source>
</evidence>
<sequence>MYRLTIIPLVFVFMACKQQKKAEVANNPQETQQDSIPLVYAEEKHFKSLRQVTFGGDNAEAYWSFDDEMLVFQSNFTDWGVGCDQIFTMNRNDTFDGVRPPMVSTGMGRTTCSYFMPDNKHILYGSTHLADKECPEVPLRKNGKYVWPVYDSFDIFVADLDGNIVKQLTDEPGYDAEATVSPKGDKIVFTSDRSGDLELYTMDIDGSNVKQITDELGYDGGAFFSPDGTKLIFRASRPKTEEEIKEYKELLAQGLVQPTEMELFICNADGSDLRQLTFLGNANWCPFFHPSGEKIIFSSNFEAERGFPFNLYMIDIDGKNLERITHGETFDAFPVFSNNGKYLAFSSNRNNGGTRDTNLFIAEWQD</sequence>
<reference evidence="2 3" key="1">
    <citation type="submission" date="2015-03" db="EMBL/GenBank/DDBJ databases">
        <title>Complete genome sequence of Muricauda lutaonensis CC-HSB-11T, isolated from a coastal hot spring.</title>
        <authorList>
            <person name="Kim K.M."/>
        </authorList>
    </citation>
    <scope>NUCLEOTIDE SEQUENCE [LARGE SCALE GENOMIC DNA]</scope>
    <source>
        <strain evidence="2 3">CC-HSB-11</strain>
    </source>
</reference>